<evidence type="ECO:0000256" key="2">
    <source>
        <dbReference type="ARBA" id="ARBA00004870"/>
    </source>
</evidence>
<keyword evidence="8" id="KW-0547">Nucleotide-binding</keyword>
<comment type="pathway">
    <text evidence="2">Glycolipid biosynthesis; lipid IV(A) biosynthesis; lipid IV(A) from (3R)-3-hydroxytetradecanoyl-[acyl-carrier-protein] and UDP-N-acetyl-alpha-D-glucosamine: step 6/6.</text>
</comment>
<evidence type="ECO:0000256" key="9">
    <source>
        <dbReference type="ARBA" id="ARBA00022777"/>
    </source>
</evidence>
<keyword evidence="9" id="KW-0418">Kinase</keyword>
<proteinExistence type="predicted"/>
<evidence type="ECO:0000313" key="14">
    <source>
        <dbReference type="Proteomes" id="UP000789359"/>
    </source>
</evidence>
<evidence type="ECO:0000256" key="8">
    <source>
        <dbReference type="ARBA" id="ARBA00022741"/>
    </source>
</evidence>
<accession>A0ABM8Q1Q1</accession>
<dbReference type="EC" id="2.7.1.130" evidence="3"/>
<comment type="caution">
    <text evidence="13">The sequence shown here is derived from an EMBL/GenBank/DDBJ whole genome shotgun (WGS) entry which is preliminary data.</text>
</comment>
<name>A0ABM8Q1Q1_9BACT</name>
<keyword evidence="6" id="KW-0441">Lipid A biosynthesis</keyword>
<sequence>MPIISIGNLTLGGSGKTPLGIAIANEFSGSAIILRGYGRASKGMILVAKNGEILTDVAKSGDEAMEYAKCVQKATVIVSEKREKAIELAKNLGAKYILLDDGFGKFHIKKFNILVVPTPEPELNFCIPSGAYRYPKFFYKYADFIAKDGTSHFRESEILAATSRMVLVTAIANPSRLEPFFNKSIAQIFFPDHHTFSKKELSEILEKYNATSLLMTQKDIVKVENFNLPISLIKLKTTLCDEFKSVLKTFLL</sequence>
<dbReference type="PANTHER" id="PTHR42724">
    <property type="entry name" value="TETRAACYLDISACCHARIDE 4'-KINASE"/>
    <property type="match status" value="1"/>
</dbReference>
<keyword evidence="14" id="KW-1185">Reference proteome</keyword>
<dbReference type="GO" id="GO:0009029">
    <property type="term" value="F:lipid-A 4'-kinase activity"/>
    <property type="evidence" value="ECO:0007669"/>
    <property type="project" value="UniProtKB-EC"/>
</dbReference>
<evidence type="ECO:0000256" key="3">
    <source>
        <dbReference type="ARBA" id="ARBA00012071"/>
    </source>
</evidence>
<protein>
    <recommendedName>
        <fullName evidence="4">Tetraacyldisaccharide 4'-kinase</fullName>
        <ecNumber evidence="3">2.7.1.130</ecNumber>
    </recommendedName>
    <alternativeName>
        <fullName evidence="12">Lipid A 4'-kinase</fullName>
    </alternativeName>
</protein>
<evidence type="ECO:0000256" key="6">
    <source>
        <dbReference type="ARBA" id="ARBA00022556"/>
    </source>
</evidence>
<dbReference type="Proteomes" id="UP000789359">
    <property type="component" value="Unassembled WGS sequence"/>
</dbReference>
<evidence type="ECO:0000256" key="12">
    <source>
        <dbReference type="ARBA" id="ARBA00029757"/>
    </source>
</evidence>
<dbReference type="EMBL" id="CAJHOE010000001">
    <property type="protein sequence ID" value="CAD7286679.1"/>
    <property type="molecule type" value="Genomic_DNA"/>
</dbReference>
<dbReference type="NCBIfam" id="NF001892">
    <property type="entry name" value="PRK00652.1-5"/>
    <property type="match status" value="1"/>
</dbReference>
<evidence type="ECO:0000256" key="5">
    <source>
        <dbReference type="ARBA" id="ARBA00022516"/>
    </source>
</evidence>
<keyword evidence="5" id="KW-0444">Lipid biosynthesis</keyword>
<keyword evidence="7 13" id="KW-0808">Transferase</keyword>
<evidence type="ECO:0000256" key="1">
    <source>
        <dbReference type="ARBA" id="ARBA00002274"/>
    </source>
</evidence>
<evidence type="ECO:0000256" key="4">
    <source>
        <dbReference type="ARBA" id="ARBA00016436"/>
    </source>
</evidence>
<dbReference type="Pfam" id="PF02606">
    <property type="entry name" value="LpxK"/>
    <property type="match status" value="1"/>
</dbReference>
<dbReference type="PANTHER" id="PTHR42724:SF1">
    <property type="entry name" value="TETRAACYLDISACCHARIDE 4'-KINASE, MITOCHONDRIAL-RELATED"/>
    <property type="match status" value="1"/>
</dbReference>
<dbReference type="InterPro" id="IPR003758">
    <property type="entry name" value="LpxK"/>
</dbReference>
<organism evidence="13 14">
    <name type="scientific">Campylobacter suis</name>
    <dbReference type="NCBI Taxonomy" id="2790657"/>
    <lineage>
        <taxon>Bacteria</taxon>
        <taxon>Pseudomonadati</taxon>
        <taxon>Campylobacterota</taxon>
        <taxon>Epsilonproteobacteria</taxon>
        <taxon>Campylobacterales</taxon>
        <taxon>Campylobacteraceae</taxon>
        <taxon>Campylobacter</taxon>
    </lineage>
</organism>
<evidence type="ECO:0000313" key="13">
    <source>
        <dbReference type="EMBL" id="CAD7286679.1"/>
    </source>
</evidence>
<evidence type="ECO:0000256" key="11">
    <source>
        <dbReference type="ARBA" id="ARBA00023098"/>
    </source>
</evidence>
<evidence type="ECO:0000256" key="7">
    <source>
        <dbReference type="ARBA" id="ARBA00022679"/>
    </source>
</evidence>
<gene>
    <name evidence="13" type="primary">lpxK</name>
    <name evidence="13" type="ORF">LMG8286_00483</name>
</gene>
<evidence type="ECO:0000256" key="10">
    <source>
        <dbReference type="ARBA" id="ARBA00022840"/>
    </source>
</evidence>
<comment type="function">
    <text evidence="1">Transfers the gamma-phosphate of ATP to the 4'-position of a tetraacyldisaccharide 1-phosphate intermediate (termed DS-1-P) to form tetraacyldisaccharide 1,4'-bis-phosphate (lipid IVA).</text>
</comment>
<keyword evidence="11" id="KW-0443">Lipid metabolism</keyword>
<reference evidence="13 14" key="1">
    <citation type="submission" date="2020-11" db="EMBL/GenBank/DDBJ databases">
        <authorList>
            <person name="Peeters C."/>
        </authorList>
    </citation>
    <scope>NUCLEOTIDE SEQUENCE [LARGE SCALE GENOMIC DNA]</scope>
    <source>
        <strain evidence="13 14">LMG 8286</strain>
    </source>
</reference>
<keyword evidence="10" id="KW-0067">ATP-binding</keyword>